<evidence type="ECO:0000256" key="1">
    <source>
        <dbReference type="ARBA" id="ARBA00004651"/>
    </source>
</evidence>
<keyword evidence="9 10" id="KW-0807">Transducer</keyword>
<comment type="similarity">
    <text evidence="10">Belongs to the insect chemoreceptor superfamily. Heteromeric odorant receptor channel (TC 1.A.69) family.</text>
</comment>
<dbReference type="GO" id="GO:0005549">
    <property type="term" value="F:odorant binding"/>
    <property type="evidence" value="ECO:0007669"/>
    <property type="project" value="InterPro"/>
</dbReference>
<reference evidence="11 12" key="1">
    <citation type="submission" date="2015-04" db="EMBL/GenBank/DDBJ databases">
        <authorList>
            <person name="Syromyatnikov M.Y."/>
            <person name="Popov V.N."/>
        </authorList>
    </citation>
    <scope>NUCLEOTIDE SEQUENCE [LARGE SCALE GENOMIC DNA]</scope>
</reference>
<dbReference type="STRING" id="568069.A0A1J1HWE4"/>
<keyword evidence="2" id="KW-1003">Cell membrane</keyword>
<keyword evidence="8 10" id="KW-0675">Receptor</keyword>
<feature type="transmembrane region" description="Helical" evidence="10">
    <location>
        <begin position="51"/>
        <end position="69"/>
    </location>
</feature>
<keyword evidence="4 10" id="KW-0812">Transmembrane</keyword>
<feature type="transmembrane region" description="Helical" evidence="10">
    <location>
        <begin position="136"/>
        <end position="158"/>
    </location>
</feature>
<dbReference type="AlphaFoldDB" id="A0A1J1HWE4"/>
<evidence type="ECO:0000256" key="6">
    <source>
        <dbReference type="ARBA" id="ARBA00022989"/>
    </source>
</evidence>
<dbReference type="PANTHER" id="PTHR21137">
    <property type="entry name" value="ODORANT RECEPTOR"/>
    <property type="match status" value="1"/>
</dbReference>
<evidence type="ECO:0000313" key="12">
    <source>
        <dbReference type="Proteomes" id="UP000183832"/>
    </source>
</evidence>
<evidence type="ECO:0000256" key="10">
    <source>
        <dbReference type="RuleBase" id="RU351113"/>
    </source>
</evidence>
<evidence type="ECO:0000256" key="8">
    <source>
        <dbReference type="ARBA" id="ARBA00023170"/>
    </source>
</evidence>
<accession>A0A1J1HWE4</accession>
<keyword evidence="5 10" id="KW-0552">Olfaction</keyword>
<evidence type="ECO:0000256" key="4">
    <source>
        <dbReference type="ARBA" id="ARBA00022692"/>
    </source>
</evidence>
<feature type="transmembrane region" description="Helical" evidence="10">
    <location>
        <begin position="186"/>
        <end position="210"/>
    </location>
</feature>
<organism evidence="11 12">
    <name type="scientific">Clunio marinus</name>
    <dbReference type="NCBI Taxonomy" id="568069"/>
    <lineage>
        <taxon>Eukaryota</taxon>
        <taxon>Metazoa</taxon>
        <taxon>Ecdysozoa</taxon>
        <taxon>Arthropoda</taxon>
        <taxon>Hexapoda</taxon>
        <taxon>Insecta</taxon>
        <taxon>Pterygota</taxon>
        <taxon>Neoptera</taxon>
        <taxon>Endopterygota</taxon>
        <taxon>Diptera</taxon>
        <taxon>Nematocera</taxon>
        <taxon>Chironomoidea</taxon>
        <taxon>Chironomidae</taxon>
        <taxon>Clunio</taxon>
    </lineage>
</organism>
<comment type="subcellular location">
    <subcellularLocation>
        <location evidence="1 10">Cell membrane</location>
        <topology evidence="1 10">Multi-pass membrane protein</topology>
    </subcellularLocation>
</comment>
<keyword evidence="12" id="KW-1185">Reference proteome</keyword>
<evidence type="ECO:0000256" key="7">
    <source>
        <dbReference type="ARBA" id="ARBA00023136"/>
    </source>
</evidence>
<feature type="transmembrane region" description="Helical" evidence="10">
    <location>
        <begin position="81"/>
        <end position="105"/>
    </location>
</feature>
<dbReference type="InterPro" id="IPR004117">
    <property type="entry name" value="7tm6_olfct_rcpt"/>
</dbReference>
<dbReference type="GO" id="GO:0005886">
    <property type="term" value="C:plasma membrane"/>
    <property type="evidence" value="ECO:0007669"/>
    <property type="project" value="UniProtKB-SubCell"/>
</dbReference>
<dbReference type="GO" id="GO:0004984">
    <property type="term" value="F:olfactory receptor activity"/>
    <property type="evidence" value="ECO:0007669"/>
    <property type="project" value="InterPro"/>
</dbReference>
<evidence type="ECO:0000256" key="2">
    <source>
        <dbReference type="ARBA" id="ARBA00022475"/>
    </source>
</evidence>
<dbReference type="PANTHER" id="PTHR21137:SF35">
    <property type="entry name" value="ODORANT RECEPTOR 19A-RELATED"/>
    <property type="match status" value="1"/>
</dbReference>
<keyword evidence="6 10" id="KW-1133">Transmembrane helix</keyword>
<evidence type="ECO:0000313" key="11">
    <source>
        <dbReference type="EMBL" id="CRK92392.1"/>
    </source>
</evidence>
<proteinExistence type="inferred from homology"/>
<dbReference type="EMBL" id="CVRI01000026">
    <property type="protein sequence ID" value="CRK92392.1"/>
    <property type="molecule type" value="Genomic_DNA"/>
</dbReference>
<feature type="transmembrane region" description="Helical" evidence="10">
    <location>
        <begin position="286"/>
        <end position="305"/>
    </location>
</feature>
<keyword evidence="7 10" id="KW-0472">Membrane</keyword>
<evidence type="ECO:0000256" key="3">
    <source>
        <dbReference type="ARBA" id="ARBA00022606"/>
    </source>
</evidence>
<evidence type="ECO:0000256" key="5">
    <source>
        <dbReference type="ARBA" id="ARBA00022725"/>
    </source>
</evidence>
<dbReference type="Pfam" id="PF02949">
    <property type="entry name" value="7tm_6"/>
    <property type="match status" value="1"/>
</dbReference>
<evidence type="ECO:0000256" key="9">
    <source>
        <dbReference type="ARBA" id="ARBA00023224"/>
    </source>
</evidence>
<dbReference type="Proteomes" id="UP000183832">
    <property type="component" value="Unassembled WGS sequence"/>
</dbReference>
<comment type="caution">
    <text evidence="10">Lacks conserved residue(s) required for the propagation of feature annotation.</text>
</comment>
<protein>
    <recommendedName>
        <fullName evidence="10">Odorant receptor</fullName>
    </recommendedName>
</protein>
<dbReference type="GO" id="GO:0007165">
    <property type="term" value="P:signal transduction"/>
    <property type="evidence" value="ECO:0007669"/>
    <property type="project" value="UniProtKB-KW"/>
</dbReference>
<gene>
    <name evidence="11" type="ORF">CLUMA_CG005942</name>
</gene>
<keyword evidence="3 10" id="KW-0716">Sensory transduction</keyword>
<dbReference type="OrthoDB" id="7738722at2759"/>
<name>A0A1J1HWE4_9DIPT</name>
<sequence length="424" mass="48792">MTQIIKYIRDLKLKFDYLLNNNFDYLFEFEVIDKCFKFSTCDPFKIRNGSWIFLIYFTFLWGFTIFTFMKNILKDFSGTDQLSAFVGTCVWLQTFTKLLVISFHLKKFSKLREIILSDGNEIFDETEKAYRRTTRILVLVSIAIYSVCGSFLVLWNFVTIKDFVLTVEIRIPWTIPNSHPSHEINMATISVMVVLTVFFYISFDSFFIMVTIHGLSKMSICSGLASKIGKNADDNFIDDLVKKHLHALNVIETTSLILQPINFFLMLSDFGAIVSTLFQLKSGMKSVASFASLCLLVQFFTYCYMGTKVSTACEEFEQSVYCSKWYELEKISLKKKVLMILNINRLEEKCVEAGVEGCFFVGVFSEKYSGASIDCSHYFNGVPEHCELIYTPGQCCPMVDCDCDDDGMTYRDGERMPNNEPCDF</sequence>